<keyword evidence="2" id="KW-0378">Hydrolase</keyword>
<dbReference type="Pfam" id="PF20434">
    <property type="entry name" value="BD-FAE"/>
    <property type="match status" value="1"/>
</dbReference>
<protein>
    <submittedName>
        <fullName evidence="2">Alpha/beta hydrolase fold</fullName>
    </submittedName>
</protein>
<accession>A0A1H9PS35</accession>
<evidence type="ECO:0000259" key="1">
    <source>
        <dbReference type="Pfam" id="PF20434"/>
    </source>
</evidence>
<dbReference type="AlphaFoldDB" id="A0A1H9PS35"/>
<dbReference type="InterPro" id="IPR029058">
    <property type="entry name" value="AB_hydrolase_fold"/>
</dbReference>
<dbReference type="Proteomes" id="UP000199572">
    <property type="component" value="Unassembled WGS sequence"/>
</dbReference>
<gene>
    <name evidence="2" type="ORF">SAMN04488023_11072</name>
</gene>
<reference evidence="2 3" key="1">
    <citation type="submission" date="2016-10" db="EMBL/GenBank/DDBJ databases">
        <authorList>
            <person name="de Groot N.N."/>
        </authorList>
    </citation>
    <scope>NUCLEOTIDE SEQUENCE [LARGE SCALE GENOMIC DNA]</scope>
    <source>
        <strain evidence="2 3">DSM 18610</strain>
    </source>
</reference>
<organism evidence="2 3">
    <name type="scientific">Pedobacter rhizosphaerae</name>
    <dbReference type="NCBI Taxonomy" id="390241"/>
    <lineage>
        <taxon>Bacteria</taxon>
        <taxon>Pseudomonadati</taxon>
        <taxon>Bacteroidota</taxon>
        <taxon>Sphingobacteriia</taxon>
        <taxon>Sphingobacteriales</taxon>
        <taxon>Sphingobacteriaceae</taxon>
        <taxon>Pedobacter</taxon>
    </lineage>
</organism>
<dbReference type="EMBL" id="FOGG01000010">
    <property type="protein sequence ID" value="SER50625.1"/>
    <property type="molecule type" value="Genomic_DNA"/>
</dbReference>
<dbReference type="OrthoDB" id="9777975at2"/>
<proteinExistence type="predicted"/>
<evidence type="ECO:0000313" key="3">
    <source>
        <dbReference type="Proteomes" id="UP000199572"/>
    </source>
</evidence>
<feature type="domain" description="BD-FAE-like" evidence="1">
    <location>
        <begin position="17"/>
        <end position="78"/>
    </location>
</feature>
<evidence type="ECO:0000313" key="2">
    <source>
        <dbReference type="EMBL" id="SER50625.1"/>
    </source>
</evidence>
<dbReference type="STRING" id="390241.SAMN04488023_11072"/>
<sequence>MEKDLVYKKVGDWEGRLDLYIPQGKAKKTLVMYIHGGGWIHGKKEAEYDKFSVFLKNGFNVANIEYRLADVAPAPAAI</sequence>
<dbReference type="Gene3D" id="3.40.50.1820">
    <property type="entry name" value="alpha/beta hydrolase"/>
    <property type="match status" value="1"/>
</dbReference>
<dbReference type="GO" id="GO:0016787">
    <property type="term" value="F:hydrolase activity"/>
    <property type="evidence" value="ECO:0007669"/>
    <property type="project" value="UniProtKB-KW"/>
</dbReference>
<name>A0A1H9PS35_9SPHI</name>
<dbReference type="InterPro" id="IPR049492">
    <property type="entry name" value="BD-FAE-like_dom"/>
</dbReference>
<keyword evidence="3" id="KW-1185">Reference proteome</keyword>
<dbReference type="SUPFAM" id="SSF53474">
    <property type="entry name" value="alpha/beta-Hydrolases"/>
    <property type="match status" value="1"/>
</dbReference>